<dbReference type="EC" id="2.7.13.3" evidence="3"/>
<organism evidence="13 15">
    <name type="scientific">Zhongshania aliphaticivorans</name>
    <dbReference type="NCBI Taxonomy" id="1470434"/>
    <lineage>
        <taxon>Bacteria</taxon>
        <taxon>Pseudomonadati</taxon>
        <taxon>Pseudomonadota</taxon>
        <taxon>Gammaproteobacteria</taxon>
        <taxon>Cellvibrionales</taxon>
        <taxon>Spongiibacteraceae</taxon>
        <taxon>Zhongshania</taxon>
    </lineage>
</organism>
<keyword evidence="4" id="KW-1003">Cell membrane</keyword>
<dbReference type="SMART" id="SM00304">
    <property type="entry name" value="HAMP"/>
    <property type="match status" value="1"/>
</dbReference>
<evidence type="ECO:0000256" key="5">
    <source>
        <dbReference type="ARBA" id="ARBA00022553"/>
    </source>
</evidence>
<dbReference type="Pfam" id="PF00512">
    <property type="entry name" value="HisKA"/>
    <property type="match status" value="1"/>
</dbReference>
<dbReference type="Gene3D" id="6.10.340.10">
    <property type="match status" value="1"/>
</dbReference>
<dbReference type="PANTHER" id="PTHR43304:SF1">
    <property type="entry name" value="PAC DOMAIN-CONTAINING PROTEIN"/>
    <property type="match status" value="1"/>
</dbReference>
<evidence type="ECO:0000256" key="6">
    <source>
        <dbReference type="ARBA" id="ARBA00022679"/>
    </source>
</evidence>
<evidence type="ECO:0000256" key="10">
    <source>
        <dbReference type="SAM" id="Phobius"/>
    </source>
</evidence>
<dbReference type="InterPro" id="IPR003660">
    <property type="entry name" value="HAMP_dom"/>
</dbReference>
<dbReference type="Pfam" id="PF21623">
    <property type="entry name" value="HK_sensor_dom_bact"/>
    <property type="match status" value="1"/>
</dbReference>
<dbReference type="SUPFAM" id="SSF47384">
    <property type="entry name" value="Homodimeric domain of signal transducing histidine kinase"/>
    <property type="match status" value="1"/>
</dbReference>
<dbReference type="EMBL" id="CACSIM010000004">
    <property type="protein sequence ID" value="CAA0112885.1"/>
    <property type="molecule type" value="Genomic_DNA"/>
</dbReference>
<dbReference type="InterPro" id="IPR003594">
    <property type="entry name" value="HATPase_dom"/>
</dbReference>
<evidence type="ECO:0000313" key="16">
    <source>
        <dbReference type="Proteomes" id="UP000439591"/>
    </source>
</evidence>
<evidence type="ECO:0000256" key="4">
    <source>
        <dbReference type="ARBA" id="ARBA00022475"/>
    </source>
</evidence>
<keyword evidence="7 10" id="KW-0812">Transmembrane</keyword>
<evidence type="ECO:0000256" key="8">
    <source>
        <dbReference type="ARBA" id="ARBA00022777"/>
    </source>
</evidence>
<dbReference type="PROSITE" id="PS50885">
    <property type="entry name" value="HAMP"/>
    <property type="match status" value="1"/>
</dbReference>
<evidence type="ECO:0000259" key="11">
    <source>
        <dbReference type="PROSITE" id="PS50109"/>
    </source>
</evidence>
<dbReference type="GO" id="GO:0005886">
    <property type="term" value="C:plasma membrane"/>
    <property type="evidence" value="ECO:0007669"/>
    <property type="project" value="UniProtKB-SubCell"/>
</dbReference>
<keyword evidence="10" id="KW-0472">Membrane</keyword>
<evidence type="ECO:0000313" key="13">
    <source>
        <dbReference type="EMBL" id="CAA0095099.1"/>
    </source>
</evidence>
<reference evidence="15 16" key="1">
    <citation type="submission" date="2019-11" db="EMBL/GenBank/DDBJ databases">
        <authorList>
            <person name="Holert J."/>
        </authorList>
    </citation>
    <scope>NUCLEOTIDE SEQUENCE [LARGE SCALE GENOMIC DNA]</scope>
    <source>
        <strain evidence="14">BC3_2A</strain>
        <strain evidence="13">SB11_1A</strain>
    </source>
</reference>
<accession>A0A5S9NWK3</accession>
<feature type="domain" description="Histidine kinase" evidence="11">
    <location>
        <begin position="449"/>
        <end position="662"/>
    </location>
</feature>
<keyword evidence="9 10" id="KW-1133">Transmembrane helix</keyword>
<evidence type="ECO:0000256" key="9">
    <source>
        <dbReference type="ARBA" id="ARBA00022989"/>
    </source>
</evidence>
<feature type="transmembrane region" description="Helical" evidence="10">
    <location>
        <begin position="341"/>
        <end position="360"/>
    </location>
</feature>
<dbReference type="SUPFAM" id="SSF55874">
    <property type="entry name" value="ATPase domain of HSP90 chaperone/DNA topoisomerase II/histidine kinase"/>
    <property type="match status" value="1"/>
</dbReference>
<dbReference type="InterPro" id="IPR052162">
    <property type="entry name" value="Sensor_kinase/Photoreceptor"/>
</dbReference>
<protein>
    <recommendedName>
        <fullName evidence="3">histidine kinase</fullName>
        <ecNumber evidence="3">2.7.13.3</ecNumber>
    </recommendedName>
</protein>
<dbReference type="AlphaFoldDB" id="A0A5S9NWK3"/>
<dbReference type="EMBL" id="CACSIK010000001">
    <property type="protein sequence ID" value="CAA0095099.1"/>
    <property type="molecule type" value="Genomic_DNA"/>
</dbReference>
<sequence>MGGWSRLSAKVGMGGIAWQILCPLVALIIVSNILVISIVMRQLDAQLLTVGQNKLDQISELQAVKFTSNIEELVNDVRIVSRTAPVQAIINASIYSDGEIQDGLSVKAWRAQLAKIFFEILNFKSRYDQIRLVLADGSEWLRVDRYGRDNTIRIVPADELQNKGSTSYFQAAIKTKAGSVALSNIELNREFGDITLPLNPMIRASMPLYTDGGQLFGVLIFNQSFLEGFAELRDLAGEDTNVLLGNSGGEYILHNDANKNFQFEYGRSANIVDDFPVANAILSEKADSYRAGISGVGAEEKIYSIRAINYGPDLEKDRLIVAATHHLSDVLQVRESLLKKIYLLVFLIVVIAIVLAIVISRRIAKPIKRMRDVLKDKGLNTDSNALPLSARGEVGDLARVFDKFITELSHRQNILREEVHERKGAQAALEDNNDKLIALNQEMEQFAYIVSHDLQEPLRTVASFVDLLVQHNIEQQDEQVKVFHGFIDDAIRRMRELVTGLLDFSRLGAESQSEKVDCQALVEAVCSDLRTQIEGVQAEIHYVDLPCLTGRRTELRVLFQNLISNGIKFSRKDVSPVVHISAVRQGCEWVFCVRDNGIGISDAHFDKVFSIFQRLNNRDDYEGTGIGLAHCKKIVQMHRGRIWLESCLGEGSAFYFSLRDSENE</sequence>
<dbReference type="PRINTS" id="PR00344">
    <property type="entry name" value="BCTRLSENSOR"/>
</dbReference>
<name>A0A5S9NWK3_9GAMM</name>
<gene>
    <name evidence="13" type="primary">cph1_2</name>
    <name evidence="13" type="ORF">IHBHHGIJ_02672</name>
    <name evidence="14" type="ORF">KFEGEMFD_02859</name>
</gene>
<dbReference type="CDD" id="cd00082">
    <property type="entry name" value="HisKA"/>
    <property type="match status" value="1"/>
</dbReference>
<dbReference type="GO" id="GO:0000155">
    <property type="term" value="F:phosphorelay sensor kinase activity"/>
    <property type="evidence" value="ECO:0007669"/>
    <property type="project" value="InterPro"/>
</dbReference>
<dbReference type="SMART" id="SM00388">
    <property type="entry name" value="HisKA"/>
    <property type="match status" value="1"/>
</dbReference>
<dbReference type="InterPro" id="IPR005467">
    <property type="entry name" value="His_kinase_dom"/>
</dbReference>
<dbReference type="InterPro" id="IPR004358">
    <property type="entry name" value="Sig_transdc_His_kin-like_C"/>
</dbReference>
<proteinExistence type="predicted"/>
<evidence type="ECO:0000256" key="2">
    <source>
        <dbReference type="ARBA" id="ARBA00004651"/>
    </source>
</evidence>
<keyword evidence="15" id="KW-1185">Reference proteome</keyword>
<dbReference type="PROSITE" id="PS50109">
    <property type="entry name" value="HIS_KIN"/>
    <property type="match status" value="1"/>
</dbReference>
<dbReference type="Pfam" id="PF02518">
    <property type="entry name" value="HATPase_c"/>
    <property type="match status" value="1"/>
</dbReference>
<evidence type="ECO:0000313" key="15">
    <source>
        <dbReference type="Proteomes" id="UP000435877"/>
    </source>
</evidence>
<dbReference type="Proteomes" id="UP000435877">
    <property type="component" value="Unassembled WGS sequence"/>
</dbReference>
<keyword evidence="6 13" id="KW-0808">Transferase</keyword>
<dbReference type="Proteomes" id="UP000439591">
    <property type="component" value="Unassembled WGS sequence"/>
</dbReference>
<dbReference type="OrthoDB" id="9808408at2"/>
<dbReference type="PANTHER" id="PTHR43304">
    <property type="entry name" value="PHYTOCHROME-LIKE PROTEIN CPH1"/>
    <property type="match status" value="1"/>
</dbReference>
<dbReference type="InterPro" id="IPR036097">
    <property type="entry name" value="HisK_dim/P_sf"/>
</dbReference>
<dbReference type="RefSeq" id="WP_159269183.1">
    <property type="nucleotide sequence ID" value="NZ_CACSIK010000001.1"/>
</dbReference>
<dbReference type="Gene3D" id="1.10.287.130">
    <property type="match status" value="1"/>
</dbReference>
<comment type="catalytic activity">
    <reaction evidence="1">
        <text>ATP + protein L-histidine = ADP + protein N-phospho-L-histidine.</text>
        <dbReference type="EC" id="2.7.13.3"/>
    </reaction>
</comment>
<comment type="subcellular location">
    <subcellularLocation>
        <location evidence="2">Cell membrane</location>
        <topology evidence="2">Multi-pass membrane protein</topology>
    </subcellularLocation>
</comment>
<keyword evidence="8" id="KW-0418">Kinase</keyword>
<dbReference type="Gene3D" id="3.30.565.10">
    <property type="entry name" value="Histidine kinase-like ATPase, C-terminal domain"/>
    <property type="match status" value="1"/>
</dbReference>
<evidence type="ECO:0000259" key="12">
    <source>
        <dbReference type="PROSITE" id="PS50885"/>
    </source>
</evidence>
<dbReference type="Gene3D" id="3.30.450.20">
    <property type="entry name" value="PAS domain"/>
    <property type="match status" value="1"/>
</dbReference>
<dbReference type="InterPro" id="IPR029151">
    <property type="entry name" value="Sensor-like_sf"/>
</dbReference>
<feature type="transmembrane region" description="Helical" evidence="10">
    <location>
        <begin position="16"/>
        <end position="39"/>
    </location>
</feature>
<keyword evidence="5" id="KW-0597">Phosphoprotein</keyword>
<evidence type="ECO:0000256" key="3">
    <source>
        <dbReference type="ARBA" id="ARBA00012438"/>
    </source>
</evidence>
<feature type="domain" description="HAMP" evidence="12">
    <location>
        <begin position="361"/>
        <end position="413"/>
    </location>
</feature>
<dbReference type="InterPro" id="IPR048760">
    <property type="entry name" value="VP0354-like_sensor_dom"/>
</dbReference>
<dbReference type="InterPro" id="IPR003661">
    <property type="entry name" value="HisK_dim/P_dom"/>
</dbReference>
<evidence type="ECO:0000256" key="7">
    <source>
        <dbReference type="ARBA" id="ARBA00022692"/>
    </source>
</evidence>
<evidence type="ECO:0000313" key="14">
    <source>
        <dbReference type="EMBL" id="CAA0112885.1"/>
    </source>
</evidence>
<evidence type="ECO:0000256" key="1">
    <source>
        <dbReference type="ARBA" id="ARBA00000085"/>
    </source>
</evidence>
<dbReference type="InterPro" id="IPR036890">
    <property type="entry name" value="HATPase_C_sf"/>
</dbReference>
<dbReference type="Pfam" id="PF00672">
    <property type="entry name" value="HAMP"/>
    <property type="match status" value="1"/>
</dbReference>
<dbReference type="FunFam" id="3.30.565.10:FF:000006">
    <property type="entry name" value="Sensor histidine kinase WalK"/>
    <property type="match status" value="1"/>
</dbReference>
<dbReference type="SMART" id="SM00387">
    <property type="entry name" value="HATPase_c"/>
    <property type="match status" value="1"/>
</dbReference>
<dbReference type="SUPFAM" id="SSF103190">
    <property type="entry name" value="Sensory domain-like"/>
    <property type="match status" value="1"/>
</dbReference>